<dbReference type="PANTHER" id="PTHR10953">
    <property type="entry name" value="UBIQUITIN-ACTIVATING ENZYME E1"/>
    <property type="match status" value="1"/>
</dbReference>
<dbReference type="Pfam" id="PF00899">
    <property type="entry name" value="ThiF"/>
    <property type="match status" value="1"/>
</dbReference>
<dbReference type="InterPro" id="IPR045886">
    <property type="entry name" value="ThiF/MoeB/HesA"/>
</dbReference>
<keyword evidence="3" id="KW-1185">Reference proteome</keyword>
<protein>
    <submittedName>
        <fullName evidence="2">Molybdopterin biosynthesis protein</fullName>
    </submittedName>
</protein>
<name>A0A229TBW8_9PSEU</name>
<comment type="caution">
    <text evidence="2">The sequence shown here is derived from an EMBL/GenBank/DDBJ whole genome shotgun (WGS) entry which is preliminary data.</text>
</comment>
<evidence type="ECO:0000313" key="3">
    <source>
        <dbReference type="Proteomes" id="UP000215199"/>
    </source>
</evidence>
<organism evidence="2 3">
    <name type="scientific">Amycolatopsis vastitatis</name>
    <dbReference type="NCBI Taxonomy" id="1905142"/>
    <lineage>
        <taxon>Bacteria</taxon>
        <taxon>Bacillati</taxon>
        <taxon>Actinomycetota</taxon>
        <taxon>Actinomycetes</taxon>
        <taxon>Pseudonocardiales</taxon>
        <taxon>Pseudonocardiaceae</taxon>
        <taxon>Amycolatopsis</taxon>
    </lineage>
</organism>
<dbReference type="EMBL" id="NMUL01000009">
    <property type="protein sequence ID" value="OXM68668.1"/>
    <property type="molecule type" value="Genomic_DNA"/>
</dbReference>
<sequence length="353" mass="36783">MADRPSPRALPDELPQEEAVTRYRRHAEIPGWHQDALTGATAVVVGVGALGTETARLLAQAGVGRLVLCDPDDVDESNLSRGALFTPADVGRPKAEAAAAALTALVPGVRAEARHAELSAGVGLAELRSADLVLSCLDSIAARVSLTRRCALVGAGLLDAGTHPWGGEVRHYVPGGACFGCGLTPAERETADDPWSCARPVAVASHGASAPVSALTAAWLTTTALRVLFGLTEPAAITRVEPVPGTAYRLAAERDPDCPLHERIEPESVTRTPVAAVDRVGELLALVAADEIALSWNPFGTPPPTTIRLRDAAPDATLASLRVAPRELIPVVVPGDPARTRYLELAAEGEGNR</sequence>
<dbReference type="AlphaFoldDB" id="A0A229TBW8"/>
<evidence type="ECO:0000313" key="2">
    <source>
        <dbReference type="EMBL" id="OXM68668.1"/>
    </source>
</evidence>
<dbReference type="SUPFAM" id="SSF69572">
    <property type="entry name" value="Activating enzymes of the ubiquitin-like proteins"/>
    <property type="match status" value="1"/>
</dbReference>
<dbReference type="Proteomes" id="UP000215199">
    <property type="component" value="Unassembled WGS sequence"/>
</dbReference>
<dbReference type="GO" id="GO:0016779">
    <property type="term" value="F:nucleotidyltransferase activity"/>
    <property type="evidence" value="ECO:0007669"/>
    <property type="project" value="TreeGrafter"/>
</dbReference>
<dbReference type="InterPro" id="IPR000594">
    <property type="entry name" value="ThiF_NAD_FAD-bd"/>
</dbReference>
<dbReference type="GO" id="GO:0004792">
    <property type="term" value="F:thiosulfate-cyanide sulfurtransferase activity"/>
    <property type="evidence" value="ECO:0007669"/>
    <property type="project" value="TreeGrafter"/>
</dbReference>
<dbReference type="PANTHER" id="PTHR10953:SF102">
    <property type="entry name" value="ADENYLYLTRANSFERASE AND SULFURTRANSFERASE MOCS3"/>
    <property type="match status" value="1"/>
</dbReference>
<dbReference type="OrthoDB" id="9204719at2"/>
<dbReference type="Gene3D" id="3.40.50.720">
    <property type="entry name" value="NAD(P)-binding Rossmann-like Domain"/>
    <property type="match status" value="1"/>
</dbReference>
<dbReference type="InterPro" id="IPR035985">
    <property type="entry name" value="Ubiquitin-activating_enz"/>
</dbReference>
<evidence type="ECO:0000259" key="1">
    <source>
        <dbReference type="Pfam" id="PF00899"/>
    </source>
</evidence>
<dbReference type="GO" id="GO:0008641">
    <property type="term" value="F:ubiquitin-like modifier activating enzyme activity"/>
    <property type="evidence" value="ECO:0007669"/>
    <property type="project" value="InterPro"/>
</dbReference>
<gene>
    <name evidence="2" type="ORF">CF165_11290</name>
</gene>
<proteinExistence type="predicted"/>
<dbReference type="GO" id="GO:0005737">
    <property type="term" value="C:cytoplasm"/>
    <property type="evidence" value="ECO:0007669"/>
    <property type="project" value="TreeGrafter"/>
</dbReference>
<reference evidence="3" key="1">
    <citation type="submission" date="2017-07" db="EMBL/GenBank/DDBJ databases">
        <title>Comparative genome mining reveals phylogenetic distribution patterns of secondary metabolites in Amycolatopsis.</title>
        <authorList>
            <person name="Adamek M."/>
            <person name="Alanjary M."/>
            <person name="Sales-Ortells H."/>
            <person name="Goodfellow M."/>
            <person name="Bull A.T."/>
            <person name="Kalinowski J."/>
            <person name="Ziemert N."/>
        </authorList>
    </citation>
    <scope>NUCLEOTIDE SEQUENCE [LARGE SCALE GENOMIC DNA]</scope>
    <source>
        <strain evidence="3">H5</strain>
    </source>
</reference>
<accession>A0A229TBW8</accession>
<feature type="domain" description="THIF-type NAD/FAD binding fold" evidence="1">
    <location>
        <begin position="29"/>
        <end position="239"/>
    </location>
</feature>